<dbReference type="InterPro" id="IPR034210">
    <property type="entry name" value="CcO_II_C"/>
</dbReference>
<feature type="transmembrane region" description="Helical" evidence="19">
    <location>
        <begin position="21"/>
        <end position="43"/>
    </location>
</feature>
<organism evidence="22">
    <name type="scientific">Mirax sp. QL-2014</name>
    <dbReference type="NCBI Taxonomy" id="1491721"/>
    <lineage>
        <taxon>Eukaryota</taxon>
        <taxon>Metazoa</taxon>
        <taxon>Ecdysozoa</taxon>
        <taxon>Arthropoda</taxon>
        <taxon>Hexapoda</taxon>
        <taxon>Insecta</taxon>
        <taxon>Pterygota</taxon>
        <taxon>Neoptera</taxon>
        <taxon>Endopterygota</taxon>
        <taxon>Hymenoptera</taxon>
        <taxon>Apocrita</taxon>
        <taxon>Ichneumonoidea</taxon>
        <taxon>Braconidae</taxon>
        <taxon>Miracinae</taxon>
        <taxon>Mirax</taxon>
    </lineage>
</organism>
<dbReference type="EMBL" id="KJ412471">
    <property type="protein sequence ID" value="AHX97800.1"/>
    <property type="molecule type" value="Genomic_DNA"/>
</dbReference>
<dbReference type="GO" id="GO:0004129">
    <property type="term" value="F:cytochrome-c oxidase activity"/>
    <property type="evidence" value="ECO:0007669"/>
    <property type="project" value="UniProtKB-EC"/>
</dbReference>
<comment type="subunit">
    <text evidence="3">Component of the cytochrome c oxidase (complex IV, CIV), a multisubunit enzyme composed of a catalytic core of 3 subunits and several supernumerary subunits. The complex exists as a monomer or a dimer and forms supercomplexes (SCs) in the inner mitochondrial membrane with ubiquinol-cytochrome c oxidoreductase (cytochrome b-c1 complex, complex III, CIII).</text>
</comment>
<evidence type="ECO:0000259" key="21">
    <source>
        <dbReference type="PROSITE" id="PS50999"/>
    </source>
</evidence>
<evidence type="ECO:0000256" key="16">
    <source>
        <dbReference type="ARBA" id="ARBA00023136"/>
    </source>
</evidence>
<evidence type="ECO:0000256" key="10">
    <source>
        <dbReference type="ARBA" id="ARBA00022842"/>
    </source>
</evidence>
<evidence type="ECO:0000256" key="19">
    <source>
        <dbReference type="SAM" id="Phobius"/>
    </source>
</evidence>
<keyword evidence="13 19" id="KW-1133">Transmembrane helix</keyword>
<sequence length="226" mass="27143">MSNWVMFNFQDCFSEIMKLMIYFHDFVLFILLMILIFIMYIIFWFMFNKLINLNILHNQMIEFFWTVIPILILMFMGVPSLKILYMFEEMINPFLTMKILGHQWYWSYEYSDFMNLDFDSFMINIYNNGEFRLLDVDNRLILPFGFNIRGLTLSVDVIHSWAVPSLGVKVDSMPGRMNQFMMLIQRSGLYYGQCSEICGINHSFMPIVLEIINLDLFLDWLKFSLN</sequence>
<dbReference type="FunFam" id="2.60.40.420:FF:000001">
    <property type="entry name" value="Cytochrome c oxidase subunit 2"/>
    <property type="match status" value="1"/>
</dbReference>
<comment type="function">
    <text evidence="18">Component of the cytochrome c oxidase, the last enzyme in the mitochondrial electron transport chain which drives oxidative phosphorylation. The respiratory chain contains 3 multisubunit complexes succinate dehydrogenase (complex II, CII), ubiquinol-cytochrome c oxidoreductase (cytochrome b-c1 complex, complex III, CIII) and cytochrome c oxidase (complex IV, CIV), that cooperate to transfer electrons derived from NADH and succinate to molecular oxygen, creating an electrochemical gradient over the inner membrane that drives transmembrane transport and the ATP synthase. Cytochrome c oxidase is the component of the respiratory chain that catalyzes the reduction of oxygen to water. Electrons originating from reduced cytochrome c in the intermembrane space (IMS) are transferred via the dinuclear copper A center (CU(A)) of subunit 2 and heme A of subunit 1 to the active site in subunit 1, a binuclear center (BNC) formed by heme A3 and copper B (CU(B)). The BNC reduces molecular oxygen to 2 water molecules using 4 electrons from cytochrome c in the IMS and 4 protons from the mitochondrial matrix.</text>
</comment>
<evidence type="ECO:0000256" key="4">
    <source>
        <dbReference type="ARBA" id="ARBA00015946"/>
    </source>
</evidence>
<keyword evidence="15 18" id="KW-0496">Mitochondrion</keyword>
<feature type="domain" description="Cytochrome oxidase subunit II copper A binding" evidence="20">
    <location>
        <begin position="92"/>
        <end position="223"/>
    </location>
</feature>
<comment type="catalytic activity">
    <reaction evidence="17">
        <text>4 Fe(II)-[cytochrome c] + O2 + 8 H(+)(in) = 4 Fe(III)-[cytochrome c] + 2 H2O + 4 H(+)(out)</text>
        <dbReference type="Rhea" id="RHEA:11436"/>
        <dbReference type="Rhea" id="RHEA-COMP:10350"/>
        <dbReference type="Rhea" id="RHEA-COMP:14399"/>
        <dbReference type="ChEBI" id="CHEBI:15377"/>
        <dbReference type="ChEBI" id="CHEBI:15378"/>
        <dbReference type="ChEBI" id="CHEBI:15379"/>
        <dbReference type="ChEBI" id="CHEBI:29033"/>
        <dbReference type="ChEBI" id="CHEBI:29034"/>
        <dbReference type="EC" id="7.1.1.9"/>
    </reaction>
    <physiologicalReaction direction="left-to-right" evidence="17">
        <dbReference type="Rhea" id="RHEA:11437"/>
    </physiologicalReaction>
</comment>
<dbReference type="SUPFAM" id="SSF49503">
    <property type="entry name" value="Cupredoxins"/>
    <property type="match status" value="1"/>
</dbReference>
<proteinExistence type="inferred from homology"/>
<dbReference type="InterPro" id="IPR036257">
    <property type="entry name" value="Cyt_c_oxidase_su2_TM_sf"/>
</dbReference>
<dbReference type="GO" id="GO:0005743">
    <property type="term" value="C:mitochondrial inner membrane"/>
    <property type="evidence" value="ECO:0007669"/>
    <property type="project" value="UniProtKB-SubCell"/>
</dbReference>
<dbReference type="CDD" id="cd13912">
    <property type="entry name" value="CcO_II_C"/>
    <property type="match status" value="1"/>
</dbReference>
<dbReference type="InterPro" id="IPR045187">
    <property type="entry name" value="CcO_II"/>
</dbReference>
<keyword evidence="6 18" id="KW-0679">Respiratory chain</keyword>
<evidence type="ECO:0000256" key="13">
    <source>
        <dbReference type="ARBA" id="ARBA00022989"/>
    </source>
</evidence>
<dbReference type="PANTHER" id="PTHR22888:SF9">
    <property type="entry name" value="CYTOCHROME C OXIDASE SUBUNIT 2"/>
    <property type="match status" value="1"/>
</dbReference>
<evidence type="ECO:0000256" key="12">
    <source>
        <dbReference type="ARBA" id="ARBA00022982"/>
    </source>
</evidence>
<keyword evidence="11" id="KW-1278">Translocase</keyword>
<dbReference type="Gene3D" id="2.60.40.420">
    <property type="entry name" value="Cupredoxins - blue copper proteins"/>
    <property type="match status" value="1"/>
</dbReference>
<dbReference type="Gene3D" id="1.10.287.90">
    <property type="match status" value="1"/>
</dbReference>
<evidence type="ECO:0000256" key="7">
    <source>
        <dbReference type="ARBA" id="ARBA00022692"/>
    </source>
</evidence>
<protein>
    <recommendedName>
        <fullName evidence="4 18">Cytochrome c oxidase subunit 2</fullName>
    </recommendedName>
</protein>
<evidence type="ECO:0000256" key="6">
    <source>
        <dbReference type="ARBA" id="ARBA00022660"/>
    </source>
</evidence>
<dbReference type="PANTHER" id="PTHR22888">
    <property type="entry name" value="CYTOCHROME C OXIDASE, SUBUNIT II"/>
    <property type="match status" value="1"/>
</dbReference>
<dbReference type="Pfam" id="PF00116">
    <property type="entry name" value="COX2"/>
    <property type="match status" value="1"/>
</dbReference>
<evidence type="ECO:0000256" key="2">
    <source>
        <dbReference type="ARBA" id="ARBA00007866"/>
    </source>
</evidence>
<dbReference type="SUPFAM" id="SSF81464">
    <property type="entry name" value="Cytochrome c oxidase subunit II-like, transmembrane region"/>
    <property type="match status" value="1"/>
</dbReference>
<evidence type="ECO:0000256" key="17">
    <source>
        <dbReference type="ARBA" id="ARBA00049512"/>
    </source>
</evidence>
<evidence type="ECO:0000313" key="22">
    <source>
        <dbReference type="EMBL" id="AHX97800.1"/>
    </source>
</evidence>
<dbReference type="PRINTS" id="PR01166">
    <property type="entry name" value="CYCOXIDASEII"/>
</dbReference>
<dbReference type="InterPro" id="IPR001505">
    <property type="entry name" value="Copper_CuA"/>
</dbReference>
<reference evidence="22" key="1">
    <citation type="submission" date="2014-02" db="EMBL/GenBank/DDBJ databases">
        <title>The comparative mitochondrial genomes from Braconidae subfamilies and the phylogeny of the Hymenoptera.</title>
        <authorList>
            <person name="Li Q."/>
            <person name="Wei S.J."/>
            <person name="Chen X.X."/>
        </authorList>
    </citation>
    <scope>NUCLEOTIDE SEQUENCE</scope>
</reference>
<feature type="domain" description="Cytochrome oxidase subunit II transmembrane region profile" evidence="21">
    <location>
        <begin position="1"/>
        <end position="91"/>
    </location>
</feature>
<comment type="cofactor">
    <cofactor evidence="18">
        <name>Cu cation</name>
        <dbReference type="ChEBI" id="CHEBI:23378"/>
    </cofactor>
    <text evidence="18">Binds a copper A center.</text>
</comment>
<evidence type="ECO:0000256" key="3">
    <source>
        <dbReference type="ARBA" id="ARBA00011164"/>
    </source>
</evidence>
<geneLocation type="mitochondrion" evidence="22"/>
<evidence type="ECO:0000256" key="14">
    <source>
        <dbReference type="ARBA" id="ARBA00023008"/>
    </source>
</evidence>
<comment type="subcellular location">
    <subcellularLocation>
        <location evidence="1 18">Mitochondrion inner membrane</location>
        <topology evidence="1 18">Multi-pass membrane protein</topology>
    </subcellularLocation>
</comment>
<evidence type="ECO:0000256" key="11">
    <source>
        <dbReference type="ARBA" id="ARBA00022967"/>
    </source>
</evidence>
<evidence type="ECO:0000256" key="18">
    <source>
        <dbReference type="RuleBase" id="RU000457"/>
    </source>
</evidence>
<keyword evidence="14 18" id="KW-0186">Copper</keyword>
<dbReference type="GO" id="GO:0005507">
    <property type="term" value="F:copper ion binding"/>
    <property type="evidence" value="ECO:0007669"/>
    <property type="project" value="InterPro"/>
</dbReference>
<dbReference type="InterPro" id="IPR011759">
    <property type="entry name" value="Cyt_c_oxidase_su2_TM_dom"/>
</dbReference>
<keyword evidence="9 18" id="KW-0999">Mitochondrion inner membrane</keyword>
<keyword evidence="10" id="KW-0460">Magnesium</keyword>
<dbReference type="GO" id="GO:0042773">
    <property type="term" value="P:ATP synthesis coupled electron transport"/>
    <property type="evidence" value="ECO:0007669"/>
    <property type="project" value="TreeGrafter"/>
</dbReference>
<keyword evidence="8 18" id="KW-0479">Metal-binding</keyword>
<evidence type="ECO:0000256" key="15">
    <source>
        <dbReference type="ARBA" id="ARBA00023128"/>
    </source>
</evidence>
<dbReference type="PROSITE" id="PS00078">
    <property type="entry name" value="COX2"/>
    <property type="match status" value="1"/>
</dbReference>
<dbReference type="Pfam" id="PF02790">
    <property type="entry name" value="COX2_TM"/>
    <property type="match status" value="1"/>
</dbReference>
<evidence type="ECO:0000256" key="9">
    <source>
        <dbReference type="ARBA" id="ARBA00022792"/>
    </source>
</evidence>
<dbReference type="InterPro" id="IPR002429">
    <property type="entry name" value="CcO_II-like_C"/>
</dbReference>
<dbReference type="AlphaFoldDB" id="A0A0U1X143"/>
<dbReference type="PROSITE" id="PS50999">
    <property type="entry name" value="COX2_TM"/>
    <property type="match status" value="1"/>
</dbReference>
<evidence type="ECO:0000256" key="1">
    <source>
        <dbReference type="ARBA" id="ARBA00004448"/>
    </source>
</evidence>
<evidence type="ECO:0000259" key="20">
    <source>
        <dbReference type="PROSITE" id="PS50857"/>
    </source>
</evidence>
<keyword evidence="16 18" id="KW-0472">Membrane</keyword>
<keyword evidence="7 18" id="KW-0812">Transmembrane</keyword>
<dbReference type="PROSITE" id="PS50857">
    <property type="entry name" value="COX2_CUA"/>
    <property type="match status" value="1"/>
</dbReference>
<accession>A0A0U1X143</accession>
<evidence type="ECO:0000256" key="8">
    <source>
        <dbReference type="ARBA" id="ARBA00022723"/>
    </source>
</evidence>
<name>A0A0U1X143_9HYME</name>
<keyword evidence="12 18" id="KW-0249">Electron transport</keyword>
<evidence type="ECO:0000256" key="5">
    <source>
        <dbReference type="ARBA" id="ARBA00022448"/>
    </source>
</evidence>
<keyword evidence="5 18" id="KW-0813">Transport</keyword>
<comment type="similarity">
    <text evidence="2 18">Belongs to the cytochrome c oxidase subunit 2 family.</text>
</comment>
<dbReference type="InterPro" id="IPR008972">
    <property type="entry name" value="Cupredoxin"/>
</dbReference>
<feature type="transmembrane region" description="Helical" evidence="19">
    <location>
        <begin position="63"/>
        <end position="87"/>
    </location>
</feature>
<gene>
    <name evidence="22" type="primary">COX2</name>
</gene>